<name>A0ABQ5EGS0_9ASTR</name>
<dbReference type="InterPro" id="IPR036397">
    <property type="entry name" value="RNaseH_sf"/>
</dbReference>
<dbReference type="SUPFAM" id="SSF57756">
    <property type="entry name" value="Retrovirus zinc finger-like domains"/>
    <property type="match status" value="1"/>
</dbReference>
<proteinExistence type="predicted"/>
<feature type="compositionally biased region" description="Pro residues" evidence="3">
    <location>
        <begin position="22"/>
        <end position="40"/>
    </location>
</feature>
<feature type="compositionally biased region" description="Basic and acidic residues" evidence="3">
    <location>
        <begin position="833"/>
        <end position="847"/>
    </location>
</feature>
<evidence type="ECO:0000259" key="5">
    <source>
        <dbReference type="PROSITE" id="PS50994"/>
    </source>
</evidence>
<feature type="region of interest" description="Disordered" evidence="3">
    <location>
        <begin position="1"/>
        <end position="44"/>
    </location>
</feature>
<dbReference type="PANTHER" id="PTHR42648">
    <property type="entry name" value="TRANSPOSASE, PUTATIVE-RELATED"/>
    <property type="match status" value="1"/>
</dbReference>
<keyword evidence="1" id="KW-0479">Metal-binding</keyword>
<dbReference type="Gene3D" id="4.10.60.10">
    <property type="entry name" value="Zinc finger, CCHC-type"/>
    <property type="match status" value="1"/>
</dbReference>
<keyword evidence="7" id="KW-1185">Reference proteome</keyword>
<dbReference type="InterPro" id="IPR039537">
    <property type="entry name" value="Retrotran_Ty1/copia-like"/>
</dbReference>
<feature type="region of interest" description="Disordered" evidence="3">
    <location>
        <begin position="826"/>
        <end position="849"/>
    </location>
</feature>
<reference evidence="6" key="2">
    <citation type="submission" date="2022-01" db="EMBL/GenBank/DDBJ databases">
        <authorList>
            <person name="Yamashiro T."/>
            <person name="Shiraishi A."/>
            <person name="Satake H."/>
            <person name="Nakayama K."/>
        </authorList>
    </citation>
    <scope>NUCLEOTIDE SEQUENCE</scope>
</reference>
<dbReference type="Pfam" id="PF25597">
    <property type="entry name" value="SH3_retrovirus"/>
    <property type="match status" value="1"/>
</dbReference>
<feature type="coiled-coil region" evidence="2">
    <location>
        <begin position="606"/>
        <end position="706"/>
    </location>
</feature>
<evidence type="ECO:0000259" key="4">
    <source>
        <dbReference type="PROSITE" id="PS50158"/>
    </source>
</evidence>
<dbReference type="Gene3D" id="3.30.420.10">
    <property type="entry name" value="Ribonuclease H-like superfamily/Ribonuclease H"/>
    <property type="match status" value="1"/>
</dbReference>
<gene>
    <name evidence="6" type="ORF">Tco_0976267</name>
</gene>
<feature type="compositionally biased region" description="Low complexity" evidence="3">
    <location>
        <begin position="8"/>
        <end position="21"/>
    </location>
</feature>
<dbReference type="SUPFAM" id="SSF53098">
    <property type="entry name" value="Ribonuclease H-like"/>
    <property type="match status" value="1"/>
</dbReference>
<feature type="compositionally biased region" description="Basic and acidic residues" evidence="3">
    <location>
        <begin position="1418"/>
        <end position="1442"/>
    </location>
</feature>
<accession>A0ABQ5EGS0</accession>
<keyword evidence="1" id="KW-0863">Zinc-finger</keyword>
<dbReference type="InterPro" id="IPR025724">
    <property type="entry name" value="GAG-pre-integrase_dom"/>
</dbReference>
<evidence type="ECO:0000313" key="7">
    <source>
        <dbReference type="Proteomes" id="UP001151760"/>
    </source>
</evidence>
<dbReference type="EMBL" id="BQNB010016294">
    <property type="protein sequence ID" value="GJT50110.1"/>
    <property type="molecule type" value="Genomic_DNA"/>
</dbReference>
<evidence type="ECO:0000313" key="6">
    <source>
        <dbReference type="EMBL" id="GJT50110.1"/>
    </source>
</evidence>
<feature type="domain" description="Integrase catalytic" evidence="5">
    <location>
        <begin position="1167"/>
        <end position="1333"/>
    </location>
</feature>
<dbReference type="InterPro" id="IPR036875">
    <property type="entry name" value="Znf_CCHC_sf"/>
</dbReference>
<reference evidence="6" key="1">
    <citation type="journal article" date="2022" name="Int. J. Mol. Sci.">
        <title>Draft Genome of Tanacetum Coccineum: Genomic Comparison of Closely Related Tanacetum-Family Plants.</title>
        <authorList>
            <person name="Yamashiro T."/>
            <person name="Shiraishi A."/>
            <person name="Nakayama K."/>
            <person name="Satake H."/>
        </authorList>
    </citation>
    <scope>NUCLEOTIDE SEQUENCE</scope>
</reference>
<dbReference type="PANTHER" id="PTHR42648:SF32">
    <property type="entry name" value="RIBONUCLEASE H-LIKE DOMAIN, GAG-PRE-INTEGRASE DOMAIN PROTEIN-RELATED"/>
    <property type="match status" value="1"/>
</dbReference>
<keyword evidence="2" id="KW-0175">Coiled coil</keyword>
<dbReference type="InterPro" id="IPR001878">
    <property type="entry name" value="Znf_CCHC"/>
</dbReference>
<dbReference type="InterPro" id="IPR012337">
    <property type="entry name" value="RNaseH-like_sf"/>
</dbReference>
<dbReference type="SMART" id="SM00343">
    <property type="entry name" value="ZnF_C2HC"/>
    <property type="match status" value="2"/>
</dbReference>
<organism evidence="6 7">
    <name type="scientific">Tanacetum coccineum</name>
    <dbReference type="NCBI Taxonomy" id="301880"/>
    <lineage>
        <taxon>Eukaryota</taxon>
        <taxon>Viridiplantae</taxon>
        <taxon>Streptophyta</taxon>
        <taxon>Embryophyta</taxon>
        <taxon>Tracheophyta</taxon>
        <taxon>Spermatophyta</taxon>
        <taxon>Magnoliopsida</taxon>
        <taxon>eudicotyledons</taxon>
        <taxon>Gunneridae</taxon>
        <taxon>Pentapetalae</taxon>
        <taxon>asterids</taxon>
        <taxon>campanulids</taxon>
        <taxon>Asterales</taxon>
        <taxon>Asteraceae</taxon>
        <taxon>Asteroideae</taxon>
        <taxon>Anthemideae</taxon>
        <taxon>Anthemidinae</taxon>
        <taxon>Tanacetum</taxon>
    </lineage>
</organism>
<dbReference type="Proteomes" id="UP001151760">
    <property type="component" value="Unassembled WGS sequence"/>
</dbReference>
<evidence type="ECO:0000256" key="1">
    <source>
        <dbReference type="PROSITE-ProRule" id="PRU00047"/>
    </source>
</evidence>
<dbReference type="Pfam" id="PF00665">
    <property type="entry name" value="rve"/>
    <property type="match status" value="1"/>
</dbReference>
<evidence type="ECO:0000256" key="2">
    <source>
        <dbReference type="SAM" id="Coils"/>
    </source>
</evidence>
<dbReference type="InterPro" id="IPR057670">
    <property type="entry name" value="SH3_retrovirus"/>
</dbReference>
<dbReference type="PROSITE" id="PS50158">
    <property type="entry name" value="ZF_CCHC"/>
    <property type="match status" value="1"/>
</dbReference>
<evidence type="ECO:0000256" key="3">
    <source>
        <dbReference type="SAM" id="MobiDB-lite"/>
    </source>
</evidence>
<dbReference type="PROSITE" id="PS50994">
    <property type="entry name" value="INTEGRASE"/>
    <property type="match status" value="1"/>
</dbReference>
<dbReference type="InterPro" id="IPR001584">
    <property type="entry name" value="Integrase_cat-core"/>
</dbReference>
<feature type="domain" description="CCHC-type" evidence="4">
    <location>
        <begin position="540"/>
        <end position="554"/>
    </location>
</feature>
<dbReference type="Pfam" id="PF00098">
    <property type="entry name" value="zf-CCHC"/>
    <property type="match status" value="1"/>
</dbReference>
<dbReference type="Pfam" id="PF13976">
    <property type="entry name" value="gag_pre-integrs"/>
    <property type="match status" value="1"/>
</dbReference>
<feature type="region of interest" description="Disordered" evidence="3">
    <location>
        <begin position="1416"/>
        <end position="1442"/>
    </location>
</feature>
<keyword evidence="1" id="KW-0862">Zinc</keyword>
<sequence>MIRLRAETPSTSHPLSSSTPPSGTPPLLPIPLPTSSPPLLLPSTDYRADKPEVCLPPPKRLCIALGLRYEVSESLSAPTTRPTRGFRADYGFVATLDDEIKRDPERDVGYGITDTWDKMLVGMLGAPATDDTELGRQMTEFATMVGQVTDEIYGRLDEAHYARAREDILSCEAWGQSMDASDTARSEDTADTGVADALAAHDTDKSMNGDDSHNSGTGGIEGVIELTQWFERMETVFRISNCFVKNQIKFATCTLLGSDLTWWNSYVKTVGHGVAHAMTWINLKKKMTDKYCPRGEIKKLEVEMWNLKVKGTDVSMRMEQYLTHTDYALWEVIVNGDAPAVASASIEGPIPPKTAEQKIARKNELKATSTLLLAILDEHLLKFHGIKDEKSLWEAIKTRFQKLISQLEIHGEVISQEDANLKLLRSLPLASNNIAMIMRNKPDLDTMSMDDLYNSLKGQASSSSYADDVMFSFFVSQYNSQRLDNEDLEQIDIDDLDEMDLKWHLAMLTMRVKRFLKKTERNLNFNGKESAGFDKTKVECYNCHRRGHFARECRAPRNQGNRNGDVSKRIVPIETPANALVVQDGIGSSISSSSESEVSTCSKACLKSYESLKEHFDKQKEQLKKSNLEIIGYQSGLESLEARIVVHEKNEASYEERIAFLKYDVQVKDISNKNLKNQLEEALKEKDDLKLKLQNFEESLKNQTKLINSQISVKDKTRLRFDSHVNESEVLDNVVDSHECNQVKDRFKKSEGYHAVPPPFTRNFKPARADLSFDGLDDSVYKSKVSETITSVPNVETTVTKTSKDSLEKPKTVRFNAPIIEDWESDSEDENMFEPKEFSQNPRDNKRNRNSFEFTKKACFVCGSFNHLIKDCDFHDKKMVQKPVLNNVKKGTGQREVRQVWNNAMRVNHQNFSNSRRDFAPTAILTKSGIVPISAARQSSSRAAAPASAARPINTAAPKPFVNVARPRPNAFHKSHSPSRTPFNQQTALKNRNLNDKVNTAKGNLQYALEDQGIFDSGCSRHMTRNKFYLLDYQDIDGGFVAFGGSSKGGKITRKDEFLVLSPDFKLLDESQVLLKIPRQNNMYSFDLKNVVPSEDLTCLFAKATIDESNLRHRRLGHINFKIMNKLMRGNLVRGLPSKLFENDHTCVACQNGKQHKASYKTKTVSSICKPLQLLHMDLFRPVSVRSINRKSYCLVVTDDFSRFSWVFFLATKDETPEIFKNFITGIENQSYHKVKTIRNDNGTEFKNRIVNEFCKMKGIIREFSVARTPQQNGVAERKNRTLIEAARTMLADSKLPTTFWAEAVNTACYVQNRVLVIKPHNKTPYELFLGKFDGKSDDGFFIGYSINSKAFRVFNTRTRFVEENLHINFLENKPNVAGTGPNWMFDIDTLSMSMNYQPVFAGNQTNDNAEDEIADNAGKKNGVEDPAKEDDINGRARDQRNEFKSVFGQDKDTNSTYRMFTPVSAAKSSYENLGGSTPVNAATPSNADYPTDPTHCLNLEDTC</sequence>
<comment type="caution">
    <text evidence="6">The sequence shown here is derived from an EMBL/GenBank/DDBJ whole genome shotgun (WGS) entry which is preliminary data.</text>
</comment>
<protein>
    <submittedName>
        <fullName evidence="6">Ribonuclease H-like domain-containing protein</fullName>
    </submittedName>
</protein>